<evidence type="ECO:0000256" key="2">
    <source>
        <dbReference type="SAM" id="MobiDB-lite"/>
    </source>
</evidence>
<dbReference type="Pfam" id="PF08603">
    <property type="entry name" value="CAP_C"/>
    <property type="match status" value="1"/>
</dbReference>
<dbReference type="SUPFAM" id="SSF69340">
    <property type="entry name" value="C-terminal domain of adenylylcyclase associated protein"/>
    <property type="match status" value="1"/>
</dbReference>
<feature type="region of interest" description="Disordered" evidence="2">
    <location>
        <begin position="61"/>
        <end position="89"/>
    </location>
</feature>
<dbReference type="InterPro" id="IPR001837">
    <property type="entry name" value="Adenylate_cyclase-assoc_CAP"/>
</dbReference>
<dbReference type="InterPro" id="IPR016098">
    <property type="entry name" value="CAP/MinC_C"/>
</dbReference>
<dbReference type="EMBL" id="JAPWTK010000512">
    <property type="protein sequence ID" value="KAJ8939032.1"/>
    <property type="molecule type" value="Genomic_DNA"/>
</dbReference>
<feature type="domain" description="C-CAP/cofactor C-like" evidence="3">
    <location>
        <begin position="133"/>
        <end position="259"/>
    </location>
</feature>
<dbReference type="InterPro" id="IPR053950">
    <property type="entry name" value="CAP_N"/>
</dbReference>
<dbReference type="PROSITE" id="PS01089">
    <property type="entry name" value="CAP_2"/>
    <property type="match status" value="1"/>
</dbReference>
<dbReference type="GO" id="GO:0008179">
    <property type="term" value="F:adenylate cyclase binding"/>
    <property type="evidence" value="ECO:0007669"/>
    <property type="project" value="TreeGrafter"/>
</dbReference>
<feature type="region of interest" description="Disordered" evidence="2">
    <location>
        <begin position="115"/>
        <end position="151"/>
    </location>
</feature>
<dbReference type="Proteomes" id="UP001162162">
    <property type="component" value="Unassembled WGS sequence"/>
</dbReference>
<evidence type="ECO:0000256" key="1">
    <source>
        <dbReference type="ARBA" id="ARBA00007659"/>
    </source>
</evidence>
<dbReference type="PANTHER" id="PTHR10652">
    <property type="entry name" value="ADENYLYL CYCLASE-ASSOCIATED PROTEIN"/>
    <property type="match status" value="1"/>
</dbReference>
<accession>A0AAV8XK38</accession>
<dbReference type="Pfam" id="PF21938">
    <property type="entry name" value="CAP_N"/>
    <property type="match status" value="1"/>
</dbReference>
<reference evidence="4" key="1">
    <citation type="journal article" date="2023" name="Insect Mol. Biol.">
        <title>Genome sequencing provides insights into the evolution of gene families encoding plant cell wall-degrading enzymes in longhorned beetles.</title>
        <authorList>
            <person name="Shin N.R."/>
            <person name="Okamura Y."/>
            <person name="Kirsch R."/>
            <person name="Pauchet Y."/>
        </authorList>
    </citation>
    <scope>NUCLEOTIDE SEQUENCE</scope>
    <source>
        <strain evidence="4">AMC_N1</strain>
    </source>
</reference>
<organism evidence="4 5">
    <name type="scientific">Aromia moschata</name>
    <dbReference type="NCBI Taxonomy" id="1265417"/>
    <lineage>
        <taxon>Eukaryota</taxon>
        <taxon>Metazoa</taxon>
        <taxon>Ecdysozoa</taxon>
        <taxon>Arthropoda</taxon>
        <taxon>Hexapoda</taxon>
        <taxon>Insecta</taxon>
        <taxon>Pterygota</taxon>
        <taxon>Neoptera</taxon>
        <taxon>Endopterygota</taxon>
        <taxon>Coleoptera</taxon>
        <taxon>Polyphaga</taxon>
        <taxon>Cucujiformia</taxon>
        <taxon>Chrysomeloidea</taxon>
        <taxon>Cerambycidae</taxon>
        <taxon>Cerambycinae</taxon>
        <taxon>Callichromatini</taxon>
        <taxon>Aromia</taxon>
    </lineage>
</organism>
<sequence length="282" mass="30977">MNDAGQFYTNRVLKEWKEKDKQHVDWVKAWVQTLSDLQAFIKQHHTTGLVWAVEMARAMPKGSLRRPPGAPPPPPVIDLSDAGGAGDAGQDRSALFAEINKGQDITKGLKKVTDEMQTHKNPTLRQGPAPSSPPCRNPLPEGQPEPRGGQREMNNVVYLFKCENSTVTIKGKINSITLDSCKKTSVVFDSLVSAMEFINCQSVQMQVLGKVPTISIDKTDGCQVYLSAESLDVEIISSKSSEMNVLIPKGDGDYSEIPVPEQFKTRINANKTLSTEIVENKG</sequence>
<comment type="similarity">
    <text evidence="1">Belongs to the CAP family.</text>
</comment>
<dbReference type="Gene3D" id="1.25.40.330">
    <property type="entry name" value="Adenylate cyclase-associated CAP, N-terminal domain"/>
    <property type="match status" value="1"/>
</dbReference>
<feature type="compositionally biased region" description="Pro residues" evidence="2">
    <location>
        <begin position="130"/>
        <end position="143"/>
    </location>
</feature>
<dbReference type="InterPro" id="IPR028417">
    <property type="entry name" value="CAP_CS_C"/>
</dbReference>
<protein>
    <recommendedName>
        <fullName evidence="3">C-CAP/cofactor C-like domain-containing protein</fullName>
    </recommendedName>
</protein>
<dbReference type="GO" id="GO:0000902">
    <property type="term" value="P:cell morphogenesis"/>
    <property type="evidence" value="ECO:0007669"/>
    <property type="project" value="TreeGrafter"/>
</dbReference>
<dbReference type="GO" id="GO:0007015">
    <property type="term" value="P:actin filament organization"/>
    <property type="evidence" value="ECO:0007669"/>
    <property type="project" value="TreeGrafter"/>
</dbReference>
<evidence type="ECO:0000313" key="5">
    <source>
        <dbReference type="Proteomes" id="UP001162162"/>
    </source>
</evidence>
<dbReference type="InterPro" id="IPR013912">
    <property type="entry name" value="Adenylate_cyclase-assoc_CAP_C"/>
</dbReference>
<dbReference type="InterPro" id="IPR006599">
    <property type="entry name" value="CARP_motif"/>
</dbReference>
<dbReference type="GO" id="GO:0005737">
    <property type="term" value="C:cytoplasm"/>
    <property type="evidence" value="ECO:0007669"/>
    <property type="project" value="TreeGrafter"/>
</dbReference>
<proteinExistence type="inferred from homology"/>
<dbReference type="PROSITE" id="PS51329">
    <property type="entry name" value="C_CAP_COFACTOR_C"/>
    <property type="match status" value="1"/>
</dbReference>
<evidence type="ECO:0000259" key="3">
    <source>
        <dbReference type="PROSITE" id="PS51329"/>
    </source>
</evidence>
<dbReference type="FunFam" id="2.160.20.70:FF:000001">
    <property type="entry name" value="Adenylyl cyclase-associated protein"/>
    <property type="match status" value="1"/>
</dbReference>
<dbReference type="InterPro" id="IPR017901">
    <property type="entry name" value="C-CAP_CF_C-like"/>
</dbReference>
<dbReference type="Gene3D" id="2.160.20.70">
    <property type="match status" value="1"/>
</dbReference>
<dbReference type="GO" id="GO:0003779">
    <property type="term" value="F:actin binding"/>
    <property type="evidence" value="ECO:0007669"/>
    <property type="project" value="InterPro"/>
</dbReference>
<evidence type="ECO:0000313" key="4">
    <source>
        <dbReference type="EMBL" id="KAJ8939032.1"/>
    </source>
</evidence>
<keyword evidence="5" id="KW-1185">Reference proteome</keyword>
<gene>
    <name evidence="4" type="ORF">NQ318_012630</name>
</gene>
<dbReference type="PANTHER" id="PTHR10652:SF0">
    <property type="entry name" value="ADENYLYL CYCLASE-ASSOCIATED PROTEIN"/>
    <property type="match status" value="1"/>
</dbReference>
<dbReference type="AlphaFoldDB" id="A0AAV8XK38"/>
<name>A0AAV8XK38_9CUCU</name>
<comment type="caution">
    <text evidence="4">The sequence shown here is derived from an EMBL/GenBank/DDBJ whole genome shotgun (WGS) entry which is preliminary data.</text>
</comment>
<dbReference type="InterPro" id="IPR036222">
    <property type="entry name" value="CAP_N_sf"/>
</dbReference>
<dbReference type="InterPro" id="IPR036223">
    <property type="entry name" value="CAP_C_sf"/>
</dbReference>
<dbReference type="SUPFAM" id="SSF101278">
    <property type="entry name" value="N-terminal domain of adenylylcyclase associated protein, CAP"/>
    <property type="match status" value="1"/>
</dbReference>
<dbReference type="SMART" id="SM00673">
    <property type="entry name" value="CARP"/>
    <property type="match status" value="2"/>
</dbReference>
<dbReference type="GO" id="GO:0019933">
    <property type="term" value="P:cAMP-mediated signaling"/>
    <property type="evidence" value="ECO:0007669"/>
    <property type="project" value="TreeGrafter"/>
</dbReference>